<dbReference type="KEGG" id="msyr:CXP39_02540"/>
<feature type="domain" description="DnaD N-terminal" evidence="1">
    <location>
        <begin position="15"/>
        <end position="83"/>
    </location>
</feature>
<dbReference type="InterPro" id="IPR053843">
    <property type="entry name" value="DnaD_N"/>
</dbReference>
<dbReference type="OrthoDB" id="399088at2"/>
<organism evidence="2 3">
    <name type="scientific">Mesoplasma syrphidae</name>
    <dbReference type="NCBI Taxonomy" id="225999"/>
    <lineage>
        <taxon>Bacteria</taxon>
        <taxon>Bacillati</taxon>
        <taxon>Mycoplasmatota</taxon>
        <taxon>Mollicutes</taxon>
        <taxon>Entomoplasmatales</taxon>
        <taxon>Entomoplasmataceae</taxon>
        <taxon>Mesoplasma</taxon>
    </lineage>
</organism>
<dbReference type="Gene3D" id="1.10.10.10">
    <property type="entry name" value="Winged helix-like DNA-binding domain superfamily/Winged helix DNA-binding domain"/>
    <property type="match status" value="1"/>
</dbReference>
<dbReference type="AlphaFoldDB" id="A0A2K9BNP8"/>
<evidence type="ECO:0000313" key="2">
    <source>
        <dbReference type="EMBL" id="AUF83663.1"/>
    </source>
</evidence>
<dbReference type="InterPro" id="IPR030892">
    <property type="entry name" value="DnaD_Mollicutes"/>
</dbReference>
<dbReference type="Proteomes" id="UP000233419">
    <property type="component" value="Chromosome"/>
</dbReference>
<sequence length="181" mass="20853">MLIDLLKKGVISKDNLLFDNYKKIDLNEKQVMIVKMIMHISKSENKFVTPRVVATKMTLSETEIENEIEDMIEKGLVKIVAKNIDFSPLFLKLAITSEQEYLALEDKSFIATIQDQLSFELEEEQIKELANIINVNVSKKQLLEILGSEDTINTYSEFVKRIGKLINNKPKGITKFNWLDN</sequence>
<gene>
    <name evidence="2" type="ORF">CXP39_02540</name>
</gene>
<name>A0A2K9BNP8_9MOLU</name>
<keyword evidence="3" id="KW-1185">Reference proteome</keyword>
<protein>
    <submittedName>
        <fullName evidence="2">DnaD family protein</fullName>
    </submittedName>
</protein>
<accession>A0A2K9BNP8</accession>
<dbReference type="EMBL" id="CP025257">
    <property type="protein sequence ID" value="AUF83663.1"/>
    <property type="molecule type" value="Genomic_DNA"/>
</dbReference>
<reference evidence="2 3" key="1">
    <citation type="submission" date="2017-12" db="EMBL/GenBank/DDBJ databases">
        <title>Mesoplasma syrphidae YJS, Complete Genome.</title>
        <authorList>
            <person name="Knight T.F."/>
            <person name="Citino T."/>
            <person name="Rubinstein R."/>
            <person name="Neuschaefer Z."/>
        </authorList>
    </citation>
    <scope>NUCLEOTIDE SEQUENCE [LARGE SCALE GENOMIC DNA]</scope>
    <source>
        <strain evidence="2 3">YJS</strain>
    </source>
</reference>
<dbReference type="NCBIfam" id="TIGR04548">
    <property type="entry name" value="DnaD_Mollicutes"/>
    <property type="match status" value="1"/>
</dbReference>
<dbReference type="InterPro" id="IPR036388">
    <property type="entry name" value="WH-like_DNA-bd_sf"/>
</dbReference>
<evidence type="ECO:0000259" key="1">
    <source>
        <dbReference type="Pfam" id="PF21984"/>
    </source>
</evidence>
<dbReference type="RefSeq" id="WP_027047988.1">
    <property type="nucleotide sequence ID" value="NZ_CP025257.1"/>
</dbReference>
<evidence type="ECO:0000313" key="3">
    <source>
        <dbReference type="Proteomes" id="UP000233419"/>
    </source>
</evidence>
<proteinExistence type="predicted"/>
<dbReference type="Pfam" id="PF21984">
    <property type="entry name" value="DnaD_N"/>
    <property type="match status" value="1"/>
</dbReference>